<dbReference type="Proteomes" id="UP000805193">
    <property type="component" value="Unassembled WGS sequence"/>
</dbReference>
<gene>
    <name evidence="1" type="ORF">HPB47_011355</name>
</gene>
<protein>
    <submittedName>
        <fullName evidence="1">Uncharacterized protein</fullName>
    </submittedName>
</protein>
<organism evidence="1 2">
    <name type="scientific">Ixodes persulcatus</name>
    <name type="common">Taiga tick</name>
    <dbReference type="NCBI Taxonomy" id="34615"/>
    <lineage>
        <taxon>Eukaryota</taxon>
        <taxon>Metazoa</taxon>
        <taxon>Ecdysozoa</taxon>
        <taxon>Arthropoda</taxon>
        <taxon>Chelicerata</taxon>
        <taxon>Arachnida</taxon>
        <taxon>Acari</taxon>
        <taxon>Parasitiformes</taxon>
        <taxon>Ixodida</taxon>
        <taxon>Ixodoidea</taxon>
        <taxon>Ixodidae</taxon>
        <taxon>Ixodinae</taxon>
        <taxon>Ixodes</taxon>
    </lineage>
</organism>
<comment type="caution">
    <text evidence="1">The sequence shown here is derived from an EMBL/GenBank/DDBJ whole genome shotgun (WGS) entry which is preliminary data.</text>
</comment>
<accession>A0AC60NWN4</accession>
<sequence>MDPQGPLTCPVPKTPKEPKQANVLNRRDADSIYRYLPRNLSSCQMCAELQEQHLERKMRLLGEFFRPEDPDEEYDFTAGGSDISGRPETPTATGEYSLAKIPYATVYNSDGVRRADIVFAYRNILTSESVTVATACASPKKPILRHRSPAELRSDRDWVSRGLRRKGRLVTFADALGLELEHVRRLLHHQQVPLLLPPSATKAPPRLAKTSALVCLKSVSVREESLHCRASVANLTFHKKVSVRYTTTNWTSHVDWAASYVASAPGGAVDEFASTLVLMEAPRSLQMALRYETEDGRVFWDNNGGRNYAFLRVETTIEEDARLPCNSWLHWL</sequence>
<evidence type="ECO:0000313" key="2">
    <source>
        <dbReference type="Proteomes" id="UP000805193"/>
    </source>
</evidence>
<reference evidence="1 2" key="1">
    <citation type="journal article" date="2020" name="Cell">
        <title>Large-Scale Comparative Analyses of Tick Genomes Elucidate Their Genetic Diversity and Vector Capacities.</title>
        <authorList>
            <consortium name="Tick Genome and Microbiome Consortium (TIGMIC)"/>
            <person name="Jia N."/>
            <person name="Wang J."/>
            <person name="Shi W."/>
            <person name="Du L."/>
            <person name="Sun Y."/>
            <person name="Zhan W."/>
            <person name="Jiang J.F."/>
            <person name="Wang Q."/>
            <person name="Zhang B."/>
            <person name="Ji P."/>
            <person name="Bell-Sakyi L."/>
            <person name="Cui X.M."/>
            <person name="Yuan T.T."/>
            <person name="Jiang B.G."/>
            <person name="Yang W.F."/>
            <person name="Lam T.T."/>
            <person name="Chang Q.C."/>
            <person name="Ding S.J."/>
            <person name="Wang X.J."/>
            <person name="Zhu J.G."/>
            <person name="Ruan X.D."/>
            <person name="Zhao L."/>
            <person name="Wei J.T."/>
            <person name="Ye R.Z."/>
            <person name="Que T.C."/>
            <person name="Du C.H."/>
            <person name="Zhou Y.H."/>
            <person name="Cheng J.X."/>
            <person name="Dai P.F."/>
            <person name="Guo W.B."/>
            <person name="Han X.H."/>
            <person name="Huang E.J."/>
            <person name="Li L.F."/>
            <person name="Wei W."/>
            <person name="Gao Y.C."/>
            <person name="Liu J.Z."/>
            <person name="Shao H.Z."/>
            <person name="Wang X."/>
            <person name="Wang C.C."/>
            <person name="Yang T.C."/>
            <person name="Huo Q.B."/>
            <person name="Li W."/>
            <person name="Chen H.Y."/>
            <person name="Chen S.E."/>
            <person name="Zhou L.G."/>
            <person name="Ni X.B."/>
            <person name="Tian J.H."/>
            <person name="Sheng Y."/>
            <person name="Liu T."/>
            <person name="Pan Y.S."/>
            <person name="Xia L.Y."/>
            <person name="Li J."/>
            <person name="Zhao F."/>
            <person name="Cao W.C."/>
        </authorList>
    </citation>
    <scope>NUCLEOTIDE SEQUENCE [LARGE SCALE GENOMIC DNA]</scope>
    <source>
        <strain evidence="1">Iper-2018</strain>
    </source>
</reference>
<keyword evidence="2" id="KW-1185">Reference proteome</keyword>
<name>A0AC60NWN4_IXOPE</name>
<proteinExistence type="predicted"/>
<evidence type="ECO:0000313" key="1">
    <source>
        <dbReference type="EMBL" id="KAG0411527.1"/>
    </source>
</evidence>
<dbReference type="EMBL" id="JABSTQ010011424">
    <property type="protein sequence ID" value="KAG0411527.1"/>
    <property type="molecule type" value="Genomic_DNA"/>
</dbReference>